<keyword evidence="1" id="KW-1133">Transmembrane helix</keyword>
<gene>
    <name evidence="2" type="primary">SPOSA6832_04725</name>
</gene>
<evidence type="ECO:0000313" key="2">
    <source>
        <dbReference type="EMBL" id="CEQ42854.1"/>
    </source>
</evidence>
<feature type="transmembrane region" description="Helical" evidence="1">
    <location>
        <begin position="49"/>
        <end position="72"/>
    </location>
</feature>
<reference evidence="3" key="1">
    <citation type="submission" date="2015-02" db="EMBL/GenBank/DDBJ databases">
        <authorList>
            <person name="Gon?alves P."/>
        </authorList>
    </citation>
    <scope>NUCLEOTIDE SEQUENCE [LARGE SCALE GENOMIC DNA]</scope>
</reference>
<dbReference type="Proteomes" id="UP000243876">
    <property type="component" value="Unassembled WGS sequence"/>
</dbReference>
<protein>
    <submittedName>
        <fullName evidence="2">SPOSA6832_04725-mRNA-1:cds</fullName>
    </submittedName>
</protein>
<feature type="transmembrane region" description="Helical" evidence="1">
    <location>
        <begin position="84"/>
        <end position="105"/>
    </location>
</feature>
<evidence type="ECO:0000313" key="3">
    <source>
        <dbReference type="Proteomes" id="UP000243876"/>
    </source>
</evidence>
<evidence type="ECO:0000256" key="1">
    <source>
        <dbReference type="SAM" id="Phobius"/>
    </source>
</evidence>
<dbReference type="EMBL" id="CENE01000038">
    <property type="protein sequence ID" value="CEQ42854.1"/>
    <property type="molecule type" value="Genomic_DNA"/>
</dbReference>
<dbReference type="OrthoDB" id="2523500at2759"/>
<sequence>MAVGVRHPELGYDPPLRPAGWIGRLDFALSVCWESEEQRVLAGGASRSYIPLLALTWAISVACLGLSASIIAEGNSFPASDFHGVIIQSAIFLIGAVVAPTVVFFGAACQFIFLFLGFLQAIVAAGSTQAIIHQYGYPDHKSLYRGWEGMSFVLAFFLLFTAVWAGLCYATGQAAHAKPVQEKEVHF</sequence>
<organism evidence="2 3">
    <name type="scientific">Sporidiobolus salmonicolor</name>
    <name type="common">Yeast-like fungus</name>
    <name type="synonym">Sporobolomyces salmonicolor</name>
    <dbReference type="NCBI Taxonomy" id="5005"/>
    <lineage>
        <taxon>Eukaryota</taxon>
        <taxon>Fungi</taxon>
        <taxon>Dikarya</taxon>
        <taxon>Basidiomycota</taxon>
        <taxon>Pucciniomycotina</taxon>
        <taxon>Microbotryomycetes</taxon>
        <taxon>Sporidiobolales</taxon>
        <taxon>Sporidiobolaceae</taxon>
        <taxon>Sporobolomyces</taxon>
    </lineage>
</organism>
<feature type="transmembrane region" description="Helical" evidence="1">
    <location>
        <begin position="112"/>
        <end position="132"/>
    </location>
</feature>
<feature type="non-terminal residue" evidence="2">
    <location>
        <position position="1"/>
    </location>
</feature>
<name>A0A0D6ESB8_SPOSA</name>
<accession>A0A0D6ESB8</accession>
<keyword evidence="1" id="KW-0472">Membrane</keyword>
<feature type="transmembrane region" description="Helical" evidence="1">
    <location>
        <begin position="152"/>
        <end position="170"/>
    </location>
</feature>
<dbReference type="AlphaFoldDB" id="A0A0D6ESB8"/>
<proteinExistence type="predicted"/>
<keyword evidence="1" id="KW-0812">Transmembrane</keyword>
<keyword evidence="3" id="KW-1185">Reference proteome</keyword>